<dbReference type="PANTHER" id="PTHR30483:SF6">
    <property type="entry name" value="PERIPLASMIC BINDING PROTEIN OF ABC TRANSPORTER FOR NATURAL AMINO ACIDS"/>
    <property type="match status" value="1"/>
</dbReference>
<proteinExistence type="predicted"/>
<dbReference type="CDD" id="cd06268">
    <property type="entry name" value="PBP1_ABC_transporter_LIVBP-like"/>
    <property type="match status" value="1"/>
</dbReference>
<evidence type="ECO:0000256" key="1">
    <source>
        <dbReference type="SAM" id="SignalP"/>
    </source>
</evidence>
<gene>
    <name evidence="2" type="ORF">L2Y54_05420</name>
</gene>
<name>A0ABY3T3Z8_9GAMM</name>
<dbReference type="SUPFAM" id="SSF53822">
    <property type="entry name" value="Periplasmic binding protein-like I"/>
    <property type="match status" value="1"/>
</dbReference>
<dbReference type="PANTHER" id="PTHR30483">
    <property type="entry name" value="LEUCINE-SPECIFIC-BINDING PROTEIN"/>
    <property type="match status" value="1"/>
</dbReference>
<accession>A0ABY3T3Z8</accession>
<dbReference type="InterPro" id="IPR028082">
    <property type="entry name" value="Peripla_BP_I"/>
</dbReference>
<sequence>MISRILVLLALLLSNAVSAADFPIGYLQLQDDARYSGKRTFAQYLMQPLGRPYAGAEVALKESKFHGSAVGAEFKLQQVKGKDTADLLAQVESLSKQGVQFFVVDTPAATLAELAAATKGKDLLLLNISAREDSLRQAQCQAHLLHLIPNYAMLTDALTQYLKVRKWNEALLLHGGSDEDLQLTAAFERSAKRYGVEIDEKRPFELSNDPRHRDQNNVALLTADADYDVIFVADTHGEFARNVPYQSIKPQLVVGSEGLAPAAWHWAWERHGAPQLEKRFEKHAGRPMRDVDWAAWMAVKAIAEAVQRTASTDFAKLREHLLSDAFILDGFKGKRSNFRPWDRQLRQPILLGTHNWVVERLPLDGFLHQTNNLDTLGFDERDSQCKF</sequence>
<dbReference type="NCBIfam" id="TIGR03863">
    <property type="entry name" value="PQQ_ABC_bind"/>
    <property type="match status" value="1"/>
</dbReference>
<evidence type="ECO:0000313" key="3">
    <source>
        <dbReference type="Proteomes" id="UP001054801"/>
    </source>
</evidence>
<dbReference type="RefSeq" id="WP_236500775.1">
    <property type="nucleotide sequence ID" value="NZ_CP091244.1"/>
</dbReference>
<dbReference type="InterPro" id="IPR051010">
    <property type="entry name" value="BCAA_transport"/>
</dbReference>
<dbReference type="EMBL" id="CP091244">
    <property type="protein sequence ID" value="UJS25481.1"/>
    <property type="molecule type" value="Genomic_DNA"/>
</dbReference>
<evidence type="ECO:0000313" key="2">
    <source>
        <dbReference type="EMBL" id="UJS25481.1"/>
    </source>
</evidence>
<dbReference type="InterPro" id="IPR022478">
    <property type="entry name" value="ABC_transptr_sub-bd_PQQ"/>
</dbReference>
<reference evidence="2" key="1">
    <citation type="journal article" date="2022" name="Microorganisms">
        <title>Two New Species of Filamentous Sulfur Bacteria of the Genus Thiothrix, Thiothrix winogradskyi sp. nov. and 'Candidatus Thiothrix sulfatifontis' sp. nov.</title>
        <authorList>
            <person name="Ravin N.V."/>
            <person name="Rossetti S."/>
            <person name="Beletsky A.V."/>
            <person name="Kadnikov V.V."/>
            <person name="Rudenko T.S."/>
            <person name="Smolyakov D.D."/>
            <person name="Moskvitina M.I."/>
            <person name="Gureeva M.V."/>
            <person name="Mardanov A.V."/>
            <person name="Grabovich M.Y."/>
        </authorList>
    </citation>
    <scope>NUCLEOTIDE SEQUENCE</scope>
    <source>
        <strain evidence="2">CT3</strain>
    </source>
</reference>
<keyword evidence="1" id="KW-0732">Signal</keyword>
<keyword evidence="3" id="KW-1185">Reference proteome</keyword>
<organism evidence="2 3">
    <name type="scientific">Thiothrix winogradskyi</name>
    <dbReference type="NCBI Taxonomy" id="96472"/>
    <lineage>
        <taxon>Bacteria</taxon>
        <taxon>Pseudomonadati</taxon>
        <taxon>Pseudomonadota</taxon>
        <taxon>Gammaproteobacteria</taxon>
        <taxon>Thiotrichales</taxon>
        <taxon>Thiotrichaceae</taxon>
        <taxon>Thiothrix</taxon>
    </lineage>
</organism>
<feature type="signal peptide" evidence="1">
    <location>
        <begin position="1"/>
        <end position="19"/>
    </location>
</feature>
<feature type="chain" id="PRO_5045896385" evidence="1">
    <location>
        <begin position="20"/>
        <end position="387"/>
    </location>
</feature>
<dbReference type="Proteomes" id="UP001054801">
    <property type="component" value="Chromosome"/>
</dbReference>
<dbReference type="Gene3D" id="3.40.50.2300">
    <property type="match status" value="3"/>
</dbReference>
<protein>
    <submittedName>
        <fullName evidence="2">ABC transporter substrate-binding protein</fullName>
    </submittedName>
</protein>